<dbReference type="AntiFam" id="ANF00041">
    <property type="entry name" value="Antisense to RNaseP"/>
</dbReference>
<evidence type="ECO:0000313" key="1">
    <source>
        <dbReference type="EMBL" id="BAG42495.1"/>
    </source>
</evidence>
<dbReference type="EMBL" id="AP009385">
    <property type="protein sequence ID" value="BAG42495.1"/>
    <property type="molecule type" value="Genomic_DNA"/>
</dbReference>
<dbReference type="Proteomes" id="UP000008815">
    <property type="component" value="Chromosome 1"/>
</dbReference>
<proteinExistence type="predicted"/>
<sequence length="132" mass="14187">MHTARRSARCVAAIPLGAPLLTRSSFLPADETGAPSCIRRCAPAYLELLRVEVTVPADVAVAAVRSYRTVSPLPDPGLRRAIGGLLSVALFRVSPRMAVSHHPALWSPDFPRPRQPEGGEAATAWPALRRAF</sequence>
<evidence type="ECO:0000313" key="2">
    <source>
        <dbReference type="Proteomes" id="UP000008815"/>
    </source>
</evidence>
<organism evidence="1 2">
    <name type="scientific">Burkholderia multivorans (strain ATCC 17616 / 249)</name>
    <dbReference type="NCBI Taxonomy" id="395019"/>
    <lineage>
        <taxon>Bacteria</taxon>
        <taxon>Pseudomonadati</taxon>
        <taxon>Pseudomonadota</taxon>
        <taxon>Betaproteobacteria</taxon>
        <taxon>Burkholderiales</taxon>
        <taxon>Burkholderiaceae</taxon>
        <taxon>Burkholderia</taxon>
        <taxon>Burkholderia cepacia complex</taxon>
    </lineage>
</organism>
<dbReference type="HOGENOM" id="CLU_1913127_0_0_4"/>
<name>A0A0H3KGW7_BURM1</name>
<gene>
    <name evidence="1" type="ordered locus">BMULJ_00531</name>
</gene>
<reference evidence="1 2" key="1">
    <citation type="submission" date="2007-04" db="EMBL/GenBank/DDBJ databases">
        <title>Complete genome sequence of Burkholderia multivorans ATCC 17616.</title>
        <authorList>
            <person name="Ohtsubo Y."/>
            <person name="Yamashita A."/>
            <person name="Kurokawa K."/>
            <person name="Takami H."/>
            <person name="Yuhara S."/>
            <person name="Nishiyama E."/>
            <person name="Endo R."/>
            <person name="Miyazaki R."/>
            <person name="Ono A."/>
            <person name="Yano K."/>
            <person name="Ito M."/>
            <person name="Sota M."/>
            <person name="Yuji N."/>
            <person name="Hattori M."/>
            <person name="Tsuda M."/>
        </authorList>
    </citation>
    <scope>NUCLEOTIDE SEQUENCE [LARGE SCALE GENOMIC DNA]</scope>
    <source>
        <strain evidence="2">ATCC 17616 / 249</strain>
    </source>
</reference>
<dbReference type="KEGG" id="bmj:BMULJ_00531"/>
<dbReference type="AlphaFoldDB" id="A0A0H3KGW7"/>
<protein>
    <submittedName>
        <fullName evidence="1">Uncharacterized protein</fullName>
    </submittedName>
</protein>
<accession>A0A0H3KGW7</accession>
<keyword evidence="2" id="KW-1185">Reference proteome</keyword>